<name>A0ACC2TN12_9FUNG</name>
<evidence type="ECO:0000313" key="2">
    <source>
        <dbReference type="Proteomes" id="UP001165960"/>
    </source>
</evidence>
<reference evidence="1" key="1">
    <citation type="submission" date="2022-04" db="EMBL/GenBank/DDBJ databases">
        <title>Genome of the entomopathogenic fungus Entomophthora muscae.</title>
        <authorList>
            <person name="Elya C."/>
            <person name="Lovett B.R."/>
            <person name="Lee E."/>
            <person name="Macias A.M."/>
            <person name="Hajek A.E."/>
            <person name="De Bivort B.L."/>
            <person name="Kasson M.T."/>
            <person name="De Fine Licht H.H."/>
            <person name="Stajich J.E."/>
        </authorList>
    </citation>
    <scope>NUCLEOTIDE SEQUENCE</scope>
    <source>
        <strain evidence="1">Berkeley</strain>
    </source>
</reference>
<keyword evidence="2" id="KW-1185">Reference proteome</keyword>
<evidence type="ECO:0000313" key="1">
    <source>
        <dbReference type="EMBL" id="KAJ9075886.1"/>
    </source>
</evidence>
<proteinExistence type="predicted"/>
<dbReference type="Proteomes" id="UP001165960">
    <property type="component" value="Unassembled WGS sequence"/>
</dbReference>
<sequence>MKYIISLILAAIVYGQTESSALNREEMELCEIKASVFSIRTGITNRLIDPIALITEKAVKACKEKSKALVFRGLIILADKTSSSEEAQVGNGVTDVEKIDSFYGHEKLKFYDGFEFDVSNLNKTMVGRLVEERSKDQVFSLAMPLKKWSEVASAIPNDTPNLHHVKLIVDPGEKLKAIESAISLAPTLTFAVRNSTDVTTEEEIAEATAKAGVMKLAREASDISSRKVGHTIYFYNNRDADLTYTIGIEKRVPLLKQQGQPPRKVPHKRSSATRTGFPTSQRQMQKQAWMAKQGNKNY</sequence>
<organism evidence="1 2">
    <name type="scientific">Entomophthora muscae</name>
    <dbReference type="NCBI Taxonomy" id="34485"/>
    <lineage>
        <taxon>Eukaryota</taxon>
        <taxon>Fungi</taxon>
        <taxon>Fungi incertae sedis</taxon>
        <taxon>Zoopagomycota</taxon>
        <taxon>Entomophthoromycotina</taxon>
        <taxon>Entomophthoromycetes</taxon>
        <taxon>Entomophthorales</taxon>
        <taxon>Entomophthoraceae</taxon>
        <taxon>Entomophthora</taxon>
    </lineage>
</organism>
<accession>A0ACC2TN12</accession>
<comment type="caution">
    <text evidence="1">The sequence shown here is derived from an EMBL/GenBank/DDBJ whole genome shotgun (WGS) entry which is preliminary data.</text>
</comment>
<dbReference type="EMBL" id="QTSX02002355">
    <property type="protein sequence ID" value="KAJ9075886.1"/>
    <property type="molecule type" value="Genomic_DNA"/>
</dbReference>
<protein>
    <submittedName>
        <fullName evidence="1">Uncharacterized protein</fullName>
    </submittedName>
</protein>
<gene>
    <name evidence="1" type="ORF">DSO57_1031415</name>
</gene>